<evidence type="ECO:0000313" key="3">
    <source>
        <dbReference type="EMBL" id="THD22144.1"/>
    </source>
</evidence>
<feature type="compositionally biased region" description="Polar residues" evidence="1">
    <location>
        <begin position="140"/>
        <end position="149"/>
    </location>
</feature>
<feature type="chain" id="PRO_5020023600" description="Collagen triple helix repeat protein" evidence="2">
    <location>
        <begin position="23"/>
        <end position="449"/>
    </location>
</feature>
<feature type="compositionally biased region" description="Low complexity" evidence="1">
    <location>
        <begin position="104"/>
        <end position="117"/>
    </location>
</feature>
<evidence type="ECO:0000256" key="2">
    <source>
        <dbReference type="SAM" id="SignalP"/>
    </source>
</evidence>
<keyword evidence="2" id="KW-0732">Signal</keyword>
<dbReference type="Gene3D" id="1.20.5.320">
    <property type="entry name" value="6-Phosphogluconate Dehydrogenase, domain 3"/>
    <property type="match status" value="1"/>
</dbReference>
<protein>
    <recommendedName>
        <fullName evidence="5">Collagen triple helix repeat protein</fullName>
    </recommendedName>
</protein>
<name>A0A4E0R7R3_FASHE</name>
<feature type="region of interest" description="Disordered" evidence="1">
    <location>
        <begin position="182"/>
        <end position="271"/>
    </location>
</feature>
<proteinExistence type="predicted"/>
<feature type="compositionally biased region" description="Polar residues" evidence="1">
    <location>
        <begin position="224"/>
        <end position="236"/>
    </location>
</feature>
<dbReference type="EMBL" id="JXXN02002964">
    <property type="protein sequence ID" value="THD22144.1"/>
    <property type="molecule type" value="Genomic_DNA"/>
</dbReference>
<accession>A0A4E0R7R3</accession>
<dbReference type="AlphaFoldDB" id="A0A4E0R7R3"/>
<sequence>MISIKSTLVIIVVLHLTDSVPGELKSRNQTLSSRSGFTRVRLPRLPGSFDFDSADSPFTSTNPLAVTKCRLQIECISTDTEMDTSEVDPRQPRERRIRVPVRSAQGPRGPAGPQGIPGVPGPPGPRGLRGPPGECKGNETIDQSPQSKSPIYRDWQPTRNGNINQLPDGVVHPLSPSVSVLPSSPFSHYPDGKQVTTFHAPPPPPPPPSPLPLPLPPRSPFLSRTVSSSPQETNVPLSRGRRHFRRPRSWPGPLERRPQQDQRRNETDKSRLLNSVSTTELNTRTLKEFILPEGQTFSDRLVTLEHTFSQCVLTTAITVTANPIVTGQCPEQPLEAISPMDGIVIDWGALEGITVDQFWHYFENALLNDTFTSVSVSAIRWKPTKADSSNQLPYRGQTRTIERYLQRGSDATWVPVMSRSRHRKDVASRYLPSHLMLSGLVFILIQQQY</sequence>
<gene>
    <name evidence="3" type="ORF">D915_007147</name>
</gene>
<evidence type="ECO:0000256" key="1">
    <source>
        <dbReference type="SAM" id="MobiDB-lite"/>
    </source>
</evidence>
<feature type="region of interest" description="Disordered" evidence="1">
    <location>
        <begin position="80"/>
        <end position="170"/>
    </location>
</feature>
<evidence type="ECO:0000313" key="4">
    <source>
        <dbReference type="Proteomes" id="UP000230066"/>
    </source>
</evidence>
<feature type="compositionally biased region" description="Basic residues" evidence="1">
    <location>
        <begin position="239"/>
        <end position="248"/>
    </location>
</feature>
<evidence type="ECO:0008006" key="5">
    <source>
        <dbReference type="Google" id="ProtNLM"/>
    </source>
</evidence>
<reference evidence="3" key="1">
    <citation type="submission" date="2019-03" db="EMBL/GenBank/DDBJ databases">
        <title>Improved annotation for the trematode Fasciola hepatica.</title>
        <authorList>
            <person name="Choi Y.-J."/>
            <person name="Martin J."/>
            <person name="Mitreva M."/>
        </authorList>
    </citation>
    <scope>NUCLEOTIDE SEQUENCE [LARGE SCALE GENOMIC DNA]</scope>
</reference>
<keyword evidence="4" id="KW-1185">Reference proteome</keyword>
<comment type="caution">
    <text evidence="3">The sequence shown here is derived from an EMBL/GenBank/DDBJ whole genome shotgun (WGS) entry which is preliminary data.</text>
</comment>
<organism evidence="3 4">
    <name type="scientific">Fasciola hepatica</name>
    <name type="common">Liver fluke</name>
    <dbReference type="NCBI Taxonomy" id="6192"/>
    <lineage>
        <taxon>Eukaryota</taxon>
        <taxon>Metazoa</taxon>
        <taxon>Spiralia</taxon>
        <taxon>Lophotrochozoa</taxon>
        <taxon>Platyhelminthes</taxon>
        <taxon>Trematoda</taxon>
        <taxon>Digenea</taxon>
        <taxon>Plagiorchiida</taxon>
        <taxon>Echinostomata</taxon>
        <taxon>Echinostomatoidea</taxon>
        <taxon>Fasciolidae</taxon>
        <taxon>Fasciola</taxon>
    </lineage>
</organism>
<feature type="compositionally biased region" description="Basic and acidic residues" evidence="1">
    <location>
        <begin position="254"/>
        <end position="271"/>
    </location>
</feature>
<feature type="signal peptide" evidence="2">
    <location>
        <begin position="1"/>
        <end position="22"/>
    </location>
</feature>
<dbReference type="Proteomes" id="UP000230066">
    <property type="component" value="Unassembled WGS sequence"/>
</dbReference>
<feature type="compositionally biased region" description="Pro residues" evidence="1">
    <location>
        <begin position="200"/>
        <end position="219"/>
    </location>
</feature>